<organism evidence="5 6">
    <name type="scientific">Sphingomonas aerophila</name>
    <dbReference type="NCBI Taxonomy" id="1344948"/>
    <lineage>
        <taxon>Bacteria</taxon>
        <taxon>Pseudomonadati</taxon>
        <taxon>Pseudomonadota</taxon>
        <taxon>Alphaproteobacteria</taxon>
        <taxon>Sphingomonadales</taxon>
        <taxon>Sphingomonadaceae</taxon>
        <taxon>Sphingomonas</taxon>
    </lineage>
</organism>
<comment type="caution">
    <text evidence="5">The sequence shown here is derived from an EMBL/GenBank/DDBJ whole genome shotgun (WGS) entry which is preliminary data.</text>
</comment>
<evidence type="ECO:0000313" key="5">
    <source>
        <dbReference type="EMBL" id="MBB5716223.1"/>
    </source>
</evidence>
<dbReference type="SMART" id="SM00347">
    <property type="entry name" value="HTH_MARR"/>
    <property type="match status" value="1"/>
</dbReference>
<keyword evidence="2 5" id="KW-0238">DNA-binding</keyword>
<dbReference type="InterPro" id="IPR000835">
    <property type="entry name" value="HTH_MarR-typ"/>
</dbReference>
<gene>
    <name evidence="5" type="ORF">FHS94_003083</name>
</gene>
<keyword evidence="6" id="KW-1185">Reference proteome</keyword>
<dbReference type="Pfam" id="PF01047">
    <property type="entry name" value="MarR"/>
    <property type="match status" value="1"/>
</dbReference>
<sequence length="153" mass="17202">MAFYDSVPFEPDNSIGYQIKRAAQAMSAALEPVFADEGLTHAQWSVLVSLHFERGRTCAELARDQAHDKGAMTRLIDQMEEKGWVTRERATDDRRHVILALTDKGEAVAQRTRDRVAACWNGWLAGWEPEKVQQLLGDLRELRTSIEFAGACA</sequence>
<feature type="domain" description="HTH marR-type" evidence="4">
    <location>
        <begin position="12"/>
        <end position="144"/>
    </location>
</feature>
<dbReference type="GO" id="GO:0003700">
    <property type="term" value="F:DNA-binding transcription factor activity"/>
    <property type="evidence" value="ECO:0007669"/>
    <property type="project" value="InterPro"/>
</dbReference>
<dbReference type="Proteomes" id="UP000546200">
    <property type="component" value="Unassembled WGS sequence"/>
</dbReference>
<reference evidence="5 6" key="1">
    <citation type="submission" date="2020-08" db="EMBL/GenBank/DDBJ databases">
        <title>Genomic Encyclopedia of Type Strains, Phase IV (KMG-IV): sequencing the most valuable type-strain genomes for metagenomic binning, comparative biology and taxonomic classification.</title>
        <authorList>
            <person name="Goeker M."/>
        </authorList>
    </citation>
    <scope>NUCLEOTIDE SEQUENCE [LARGE SCALE GENOMIC DNA]</scope>
    <source>
        <strain evidence="5 6">DSM 100044</strain>
    </source>
</reference>
<dbReference type="GO" id="GO:0006950">
    <property type="term" value="P:response to stress"/>
    <property type="evidence" value="ECO:0007669"/>
    <property type="project" value="TreeGrafter"/>
</dbReference>
<dbReference type="Gene3D" id="1.10.10.10">
    <property type="entry name" value="Winged helix-like DNA-binding domain superfamily/Winged helix DNA-binding domain"/>
    <property type="match status" value="1"/>
</dbReference>
<proteinExistence type="predicted"/>
<dbReference type="PROSITE" id="PS01117">
    <property type="entry name" value="HTH_MARR_1"/>
    <property type="match status" value="1"/>
</dbReference>
<keyword evidence="1" id="KW-0805">Transcription regulation</keyword>
<name>A0A7W9BFH1_9SPHN</name>
<protein>
    <submittedName>
        <fullName evidence="5">DNA-binding MarR family transcriptional regulator</fullName>
    </submittedName>
</protein>
<dbReference type="PANTHER" id="PTHR33164">
    <property type="entry name" value="TRANSCRIPTIONAL REGULATOR, MARR FAMILY"/>
    <property type="match status" value="1"/>
</dbReference>
<dbReference type="InterPro" id="IPR036388">
    <property type="entry name" value="WH-like_DNA-bd_sf"/>
</dbReference>
<accession>A0A7W9BFH1</accession>
<dbReference type="PANTHER" id="PTHR33164:SF43">
    <property type="entry name" value="HTH-TYPE TRANSCRIPTIONAL REPRESSOR YETL"/>
    <property type="match status" value="1"/>
</dbReference>
<dbReference type="PROSITE" id="PS50995">
    <property type="entry name" value="HTH_MARR_2"/>
    <property type="match status" value="1"/>
</dbReference>
<dbReference type="GO" id="GO:0003677">
    <property type="term" value="F:DNA binding"/>
    <property type="evidence" value="ECO:0007669"/>
    <property type="project" value="UniProtKB-KW"/>
</dbReference>
<evidence type="ECO:0000256" key="2">
    <source>
        <dbReference type="ARBA" id="ARBA00023125"/>
    </source>
</evidence>
<dbReference type="AlphaFoldDB" id="A0A7W9BFH1"/>
<dbReference type="SUPFAM" id="SSF46785">
    <property type="entry name" value="Winged helix' DNA-binding domain"/>
    <property type="match status" value="1"/>
</dbReference>
<dbReference type="EMBL" id="JACIJK010000009">
    <property type="protein sequence ID" value="MBB5716223.1"/>
    <property type="molecule type" value="Genomic_DNA"/>
</dbReference>
<dbReference type="InterPro" id="IPR039422">
    <property type="entry name" value="MarR/SlyA-like"/>
</dbReference>
<dbReference type="RefSeq" id="WP_184059288.1">
    <property type="nucleotide sequence ID" value="NZ_JACIJK010000009.1"/>
</dbReference>
<evidence type="ECO:0000313" key="6">
    <source>
        <dbReference type="Proteomes" id="UP000546200"/>
    </source>
</evidence>
<evidence type="ECO:0000259" key="4">
    <source>
        <dbReference type="PROSITE" id="PS50995"/>
    </source>
</evidence>
<dbReference type="InterPro" id="IPR036390">
    <property type="entry name" value="WH_DNA-bd_sf"/>
</dbReference>
<keyword evidence="3" id="KW-0804">Transcription</keyword>
<evidence type="ECO:0000256" key="3">
    <source>
        <dbReference type="ARBA" id="ARBA00023163"/>
    </source>
</evidence>
<dbReference type="InterPro" id="IPR023187">
    <property type="entry name" value="Tscrpt_reg_MarR-type_CS"/>
</dbReference>
<evidence type="ECO:0000256" key="1">
    <source>
        <dbReference type="ARBA" id="ARBA00023015"/>
    </source>
</evidence>
<dbReference type="PRINTS" id="PR00598">
    <property type="entry name" value="HTHMARR"/>
</dbReference>